<accession>A0A2R5HHC7</accession>
<dbReference type="InterPro" id="IPR010360">
    <property type="entry name" value="DUF956"/>
</dbReference>
<name>A0A2R5HHC7_9LACT</name>
<organism evidence="1 2">
    <name type="scientific">Lactococcus termiticola</name>
    <dbReference type="NCBI Taxonomy" id="2169526"/>
    <lineage>
        <taxon>Bacteria</taxon>
        <taxon>Bacillati</taxon>
        <taxon>Bacillota</taxon>
        <taxon>Bacilli</taxon>
        <taxon>Lactobacillales</taxon>
        <taxon>Streptococcaceae</taxon>
        <taxon>Lactococcus</taxon>
    </lineage>
</organism>
<sequence length="114" mass="12696">MSNLLKEAKGQIYLGTVENGIIHLTDEGLTFSYKNKRLGSDISLLWADVLQVEIKLSATKKIGKQFSITTEKSFLKFSSDEAPQLLKIIGQQVGTQKFTKAKSLLNVFTNPFKS</sequence>
<comment type="caution">
    <text evidence="1">The sequence shown here is derived from an EMBL/GenBank/DDBJ whole genome shotgun (WGS) entry which is preliminary data.</text>
</comment>
<dbReference type="Proteomes" id="UP000245021">
    <property type="component" value="Unassembled WGS sequence"/>
</dbReference>
<dbReference type="EMBL" id="BFFO01000012">
    <property type="protein sequence ID" value="GBG97414.1"/>
    <property type="molecule type" value="Genomic_DNA"/>
</dbReference>
<dbReference type="Pfam" id="PF06115">
    <property type="entry name" value="DUF956"/>
    <property type="match status" value="1"/>
</dbReference>
<dbReference type="RefSeq" id="WP_109246373.1">
    <property type="nucleotide sequence ID" value="NZ_BFFO01000012.1"/>
</dbReference>
<gene>
    <name evidence="1" type="ORF">NtB2_01559</name>
</gene>
<dbReference type="AlphaFoldDB" id="A0A2R5HHC7"/>
<evidence type="ECO:0008006" key="3">
    <source>
        <dbReference type="Google" id="ProtNLM"/>
    </source>
</evidence>
<evidence type="ECO:0000313" key="1">
    <source>
        <dbReference type="EMBL" id="GBG97414.1"/>
    </source>
</evidence>
<evidence type="ECO:0000313" key="2">
    <source>
        <dbReference type="Proteomes" id="UP000245021"/>
    </source>
</evidence>
<dbReference type="OrthoDB" id="2243464at2"/>
<protein>
    <recommendedName>
        <fullName evidence="3">Regulator of the mannose operon, ManO</fullName>
    </recommendedName>
</protein>
<reference evidence="1 2" key="1">
    <citation type="journal article" date="2018" name="Genome Announc.">
        <title>Draft Genome Sequence of Lactococcus sp. Strain NtB2 (JCM 32569), Isolated from the Gut of the Higher Termite Nasutitermes takasagoensis.</title>
        <authorList>
            <person name="Noda S."/>
            <person name="Aihara C."/>
            <person name="Yuki M."/>
            <person name="Ohkuma M."/>
        </authorList>
    </citation>
    <scope>NUCLEOTIDE SEQUENCE [LARGE SCALE GENOMIC DNA]</scope>
    <source>
        <strain evidence="1 2">NtB2</strain>
    </source>
</reference>
<proteinExistence type="predicted"/>
<keyword evidence="2" id="KW-1185">Reference proteome</keyword>